<dbReference type="GeneID" id="20669621"/>
<evidence type="ECO:0000313" key="2">
    <source>
        <dbReference type="EMBL" id="ETW86334.1"/>
    </source>
</evidence>
<dbReference type="OrthoDB" id="3270428at2759"/>
<dbReference type="AlphaFoldDB" id="W4KKX1"/>
<feature type="region of interest" description="Disordered" evidence="1">
    <location>
        <begin position="93"/>
        <end position="113"/>
    </location>
</feature>
<dbReference type="RefSeq" id="XP_009543082.1">
    <property type="nucleotide sequence ID" value="XM_009544787.1"/>
</dbReference>
<name>W4KKX1_HETIT</name>
<dbReference type="EMBL" id="KI925455">
    <property type="protein sequence ID" value="ETW86334.1"/>
    <property type="molecule type" value="Genomic_DNA"/>
</dbReference>
<keyword evidence="3" id="KW-1185">Reference proteome</keyword>
<protein>
    <submittedName>
        <fullName evidence="2">Uncharacterized protein</fullName>
    </submittedName>
</protein>
<accession>W4KKX1</accession>
<evidence type="ECO:0000256" key="1">
    <source>
        <dbReference type="SAM" id="MobiDB-lite"/>
    </source>
</evidence>
<gene>
    <name evidence="2" type="ORF">HETIRDRAFT_308827</name>
</gene>
<dbReference type="InParanoid" id="W4KKX1"/>
<sequence>MDSTAAVKFLGSIGIYDFPIFSLLIEGSVGVVCIFERAGRSFDISTATGMFRYASFLCMLAHEHAHTLLQALEKHSDSFLDRFEKQDPSVRWSMSHQKMDFEGQQPQPEAHHV</sequence>
<reference evidence="2 3" key="1">
    <citation type="journal article" date="2012" name="New Phytol.">
        <title>Insight into trade-off between wood decay and parasitism from the genome of a fungal forest pathogen.</title>
        <authorList>
            <person name="Olson A."/>
            <person name="Aerts A."/>
            <person name="Asiegbu F."/>
            <person name="Belbahri L."/>
            <person name="Bouzid O."/>
            <person name="Broberg A."/>
            <person name="Canback B."/>
            <person name="Coutinho P.M."/>
            <person name="Cullen D."/>
            <person name="Dalman K."/>
            <person name="Deflorio G."/>
            <person name="van Diepen L.T."/>
            <person name="Dunand C."/>
            <person name="Duplessis S."/>
            <person name="Durling M."/>
            <person name="Gonthier P."/>
            <person name="Grimwood J."/>
            <person name="Fossdal C.G."/>
            <person name="Hansson D."/>
            <person name="Henrissat B."/>
            <person name="Hietala A."/>
            <person name="Himmelstrand K."/>
            <person name="Hoffmeister D."/>
            <person name="Hogberg N."/>
            <person name="James T.Y."/>
            <person name="Karlsson M."/>
            <person name="Kohler A."/>
            <person name="Kues U."/>
            <person name="Lee Y.H."/>
            <person name="Lin Y.C."/>
            <person name="Lind M."/>
            <person name="Lindquist E."/>
            <person name="Lombard V."/>
            <person name="Lucas S."/>
            <person name="Lunden K."/>
            <person name="Morin E."/>
            <person name="Murat C."/>
            <person name="Park J."/>
            <person name="Raffaello T."/>
            <person name="Rouze P."/>
            <person name="Salamov A."/>
            <person name="Schmutz J."/>
            <person name="Solheim H."/>
            <person name="Stahlberg J."/>
            <person name="Velez H."/>
            <person name="de Vries R.P."/>
            <person name="Wiebenga A."/>
            <person name="Woodward S."/>
            <person name="Yakovlev I."/>
            <person name="Garbelotto M."/>
            <person name="Martin F."/>
            <person name="Grigoriev I.V."/>
            <person name="Stenlid J."/>
        </authorList>
    </citation>
    <scope>NUCLEOTIDE SEQUENCE [LARGE SCALE GENOMIC DNA]</scope>
    <source>
        <strain evidence="2 3">TC 32-1</strain>
    </source>
</reference>
<evidence type="ECO:0000313" key="3">
    <source>
        <dbReference type="Proteomes" id="UP000030671"/>
    </source>
</evidence>
<organism evidence="2 3">
    <name type="scientific">Heterobasidion irregulare (strain TC 32-1)</name>
    <dbReference type="NCBI Taxonomy" id="747525"/>
    <lineage>
        <taxon>Eukaryota</taxon>
        <taxon>Fungi</taxon>
        <taxon>Dikarya</taxon>
        <taxon>Basidiomycota</taxon>
        <taxon>Agaricomycotina</taxon>
        <taxon>Agaricomycetes</taxon>
        <taxon>Russulales</taxon>
        <taxon>Bondarzewiaceae</taxon>
        <taxon>Heterobasidion</taxon>
        <taxon>Heterobasidion annosum species complex</taxon>
    </lineage>
</organism>
<dbReference type="KEGG" id="hir:HETIRDRAFT_308827"/>
<dbReference type="HOGENOM" id="CLU_2184240_0_0_1"/>
<proteinExistence type="predicted"/>
<dbReference type="Proteomes" id="UP000030671">
    <property type="component" value="Unassembled WGS sequence"/>
</dbReference>